<dbReference type="PANTHER" id="PTHR22940">
    <property type="entry name" value="TIMEOUT/TIMELESS-2"/>
    <property type="match status" value="1"/>
</dbReference>
<dbReference type="OrthoDB" id="310853at2759"/>
<accession>A0A0C2JCP7</accession>
<dbReference type="Pfam" id="PF04821">
    <property type="entry name" value="TIMELESS"/>
    <property type="match status" value="1"/>
</dbReference>
<gene>
    <name evidence="5" type="ORF">RF11_11739</name>
</gene>
<reference evidence="5 6" key="1">
    <citation type="journal article" date="2014" name="Genome Biol. Evol.">
        <title>The genome of the myxosporean Thelohanellus kitauei shows adaptations to nutrient acquisition within its fish host.</title>
        <authorList>
            <person name="Yang Y."/>
            <person name="Xiong J."/>
            <person name="Zhou Z."/>
            <person name="Huo F."/>
            <person name="Miao W."/>
            <person name="Ran C."/>
            <person name="Liu Y."/>
            <person name="Zhang J."/>
            <person name="Feng J."/>
            <person name="Wang M."/>
            <person name="Wang M."/>
            <person name="Wang L."/>
            <person name="Yao B."/>
        </authorList>
    </citation>
    <scope>NUCLEOTIDE SEQUENCE [LARGE SCALE GENOMIC DNA]</scope>
    <source>
        <strain evidence="5">Wuqing</strain>
    </source>
</reference>
<dbReference type="GO" id="GO:0006281">
    <property type="term" value="P:DNA repair"/>
    <property type="evidence" value="ECO:0007669"/>
    <property type="project" value="TreeGrafter"/>
</dbReference>
<comment type="caution">
    <text evidence="5">The sequence shown here is derived from an EMBL/GenBank/DDBJ whole genome shotgun (WGS) entry which is preliminary data.</text>
</comment>
<dbReference type="Proteomes" id="UP000031668">
    <property type="component" value="Unassembled WGS sequence"/>
</dbReference>
<organism evidence="5 6">
    <name type="scientific">Thelohanellus kitauei</name>
    <name type="common">Myxosporean</name>
    <dbReference type="NCBI Taxonomy" id="669202"/>
    <lineage>
        <taxon>Eukaryota</taxon>
        <taxon>Metazoa</taxon>
        <taxon>Cnidaria</taxon>
        <taxon>Myxozoa</taxon>
        <taxon>Myxosporea</taxon>
        <taxon>Bivalvulida</taxon>
        <taxon>Platysporina</taxon>
        <taxon>Myxobolidae</taxon>
        <taxon>Thelohanellus</taxon>
    </lineage>
</organism>
<dbReference type="GO" id="GO:0003677">
    <property type="term" value="F:DNA binding"/>
    <property type="evidence" value="ECO:0007669"/>
    <property type="project" value="TreeGrafter"/>
</dbReference>
<protein>
    <submittedName>
        <fullName evidence="5">Protein timeless</fullName>
    </submittedName>
</protein>
<dbReference type="GO" id="GO:0000076">
    <property type="term" value="P:DNA replication checkpoint signaling"/>
    <property type="evidence" value="ECO:0007669"/>
    <property type="project" value="TreeGrafter"/>
</dbReference>
<keyword evidence="6" id="KW-1185">Reference proteome</keyword>
<name>A0A0C2JCP7_THEKT</name>
<dbReference type="AlphaFoldDB" id="A0A0C2JCP7"/>
<dbReference type="InterPro" id="IPR006906">
    <property type="entry name" value="Timeless_N"/>
</dbReference>
<evidence type="ECO:0000259" key="4">
    <source>
        <dbReference type="Pfam" id="PF04821"/>
    </source>
</evidence>
<dbReference type="InterPro" id="IPR044998">
    <property type="entry name" value="Timeless"/>
</dbReference>
<dbReference type="GO" id="GO:0043111">
    <property type="term" value="P:replication fork arrest"/>
    <property type="evidence" value="ECO:0007669"/>
    <property type="project" value="TreeGrafter"/>
</dbReference>
<comment type="subcellular location">
    <subcellularLocation>
        <location evidence="1">Nucleus</location>
    </subcellularLocation>
</comment>
<dbReference type="GO" id="GO:0031298">
    <property type="term" value="C:replication fork protection complex"/>
    <property type="evidence" value="ECO:0007669"/>
    <property type="project" value="TreeGrafter"/>
</dbReference>
<proteinExistence type="predicted"/>
<evidence type="ECO:0000256" key="3">
    <source>
        <dbReference type="ARBA" id="ARBA00023306"/>
    </source>
</evidence>
<dbReference type="PANTHER" id="PTHR22940:SF4">
    <property type="entry name" value="PROTEIN TIMELESS HOMOLOG"/>
    <property type="match status" value="1"/>
</dbReference>
<sequence>MESELIEISRNLGFKDVDGYFPSSDCLDTLYELLDFLNSVDHPLNRRVSFLHSGILINDIIPLVCSTPTDTQIQIALFQLLEVATAPFSKFFSEQDDNRENAHFFGEIVDLQLDMRYEISNSGIFFALFNFVMHFLKSNKIELVQTILNILRNIFDESVFWRVDSLKRYESVSEKLLCKFFECNLDKVLLLLTNNSEYNDWIFNAMGLIFNLLNHVNAETVVEYGSTNISNLSKSLDSISKSEKKCRQLRISLKRKRYININESSSMEAEIFDCIHRSIIQCLDKLDLEKKMITEHIKTLNYGVLCYLELVNGLNHLKIANNSAYNHAADILMEKIFYTSDHKEIFLNIIQKISQGLFSNVLYIFKLSEFSRNLFLTFSVFRECLNKFCTRKGVFSVKVDAKQKKRRKWKKIETILRSMDISPSPYTEITTDYLVESSNLSSEVHPKIRELLSRKEYESALKLYLNLDFECKPYSFDEVVLGLKKIFLEETTNDLDSSSSRSDFEYEKLFDYDKYMQKFVCLSVAKVCSHLLEHYSTNSTELNCHVLQLIAFVTNKLKFPELFYHISYFEAFRKILSLPDTDQSVLKPFFEFVSKHQNKGLIDILFWKPVFVVSNIYQADQYGAYCPNGDKFVDFPSNPIDHDHKAFKVSEIERNNYLPSIQDDLTTEYNATVQEKENRDFEKSISLMARDHVESVVEVNTTNLTNDTNKTCDKKLAREDIEIIEYLARDLIKDGCVSIIKWIVNVMSEVSKASGNDHKNSDELFPIVHSETDDEMIKRINVVQFLCYCECFPPTDDVDDKYWKISHVPNIHLLRVLEDILEKNND</sequence>
<dbReference type="EMBL" id="JWZT01003359">
    <property type="protein sequence ID" value="KII66978.1"/>
    <property type="molecule type" value="Genomic_DNA"/>
</dbReference>
<evidence type="ECO:0000256" key="2">
    <source>
        <dbReference type="ARBA" id="ARBA00023242"/>
    </source>
</evidence>
<keyword evidence="3" id="KW-0131">Cell cycle</keyword>
<evidence type="ECO:0000313" key="5">
    <source>
        <dbReference type="EMBL" id="KII66978.1"/>
    </source>
</evidence>
<keyword evidence="2" id="KW-0539">Nucleus</keyword>
<evidence type="ECO:0000256" key="1">
    <source>
        <dbReference type="ARBA" id="ARBA00004123"/>
    </source>
</evidence>
<feature type="domain" description="Timeless N-terminal" evidence="4">
    <location>
        <begin position="20"/>
        <end position="251"/>
    </location>
</feature>
<evidence type="ECO:0000313" key="6">
    <source>
        <dbReference type="Proteomes" id="UP000031668"/>
    </source>
</evidence>